<comment type="pathway">
    <text evidence="1">Polyol metabolism; glycerol degradation via glycerol kinase pathway; sn-glycerol 3-phosphate from glycerol: step 1/1.</text>
</comment>
<dbReference type="GO" id="GO:0019563">
    <property type="term" value="P:glycerol catabolic process"/>
    <property type="evidence" value="ECO:0007669"/>
    <property type="project" value="TreeGrafter"/>
</dbReference>
<proteinExistence type="inferred from homology"/>
<dbReference type="InterPro" id="IPR018485">
    <property type="entry name" value="FGGY_C"/>
</dbReference>
<evidence type="ECO:0000259" key="11">
    <source>
        <dbReference type="Pfam" id="PF00370"/>
    </source>
</evidence>
<dbReference type="NCBIfam" id="TIGR01311">
    <property type="entry name" value="glycerol_kin"/>
    <property type="match status" value="1"/>
</dbReference>
<evidence type="ECO:0000256" key="6">
    <source>
        <dbReference type="ARBA" id="ARBA00022777"/>
    </source>
</evidence>
<dbReference type="PANTHER" id="PTHR10196:SF69">
    <property type="entry name" value="GLYCEROL KINASE"/>
    <property type="match status" value="1"/>
</dbReference>
<evidence type="ECO:0000256" key="1">
    <source>
        <dbReference type="ARBA" id="ARBA00005190"/>
    </source>
</evidence>
<dbReference type="InterPro" id="IPR000577">
    <property type="entry name" value="Carb_kinase_FGGY"/>
</dbReference>
<dbReference type="NCBIfam" id="NF000756">
    <property type="entry name" value="PRK00047.1"/>
    <property type="match status" value="1"/>
</dbReference>
<feature type="domain" description="Carbohydrate kinase FGGY C-terminal" evidence="12">
    <location>
        <begin position="256"/>
        <end position="442"/>
    </location>
</feature>
<evidence type="ECO:0000256" key="4">
    <source>
        <dbReference type="ARBA" id="ARBA00022679"/>
    </source>
</evidence>
<evidence type="ECO:0000256" key="3">
    <source>
        <dbReference type="ARBA" id="ARBA00012099"/>
    </source>
</evidence>
<dbReference type="EC" id="2.7.1.30" evidence="3"/>
<evidence type="ECO:0000256" key="2">
    <source>
        <dbReference type="ARBA" id="ARBA00009156"/>
    </source>
</evidence>
<dbReference type="PIRSF" id="PIRSF000538">
    <property type="entry name" value="GlpK"/>
    <property type="match status" value="1"/>
</dbReference>
<feature type="domain" description="Carbohydrate kinase FGGY N-terminal" evidence="11">
    <location>
        <begin position="4"/>
        <end position="245"/>
    </location>
</feature>
<dbReference type="InterPro" id="IPR005999">
    <property type="entry name" value="Glycerol_kin"/>
</dbReference>
<reference evidence="13" key="2">
    <citation type="journal article" date="2021" name="PeerJ">
        <title>Extensive microbial diversity within the chicken gut microbiome revealed by metagenomics and culture.</title>
        <authorList>
            <person name="Gilroy R."/>
            <person name="Ravi A."/>
            <person name="Getino M."/>
            <person name="Pursley I."/>
            <person name="Horton D.L."/>
            <person name="Alikhan N.F."/>
            <person name="Baker D."/>
            <person name="Gharbi K."/>
            <person name="Hall N."/>
            <person name="Watson M."/>
            <person name="Adriaenssens E.M."/>
            <person name="Foster-Nyarko E."/>
            <person name="Jarju S."/>
            <person name="Secka A."/>
            <person name="Antonio M."/>
            <person name="Oren A."/>
            <person name="Chaudhuri R.R."/>
            <person name="La Ragione R."/>
            <person name="Hildebrand F."/>
            <person name="Pallen M.J."/>
        </authorList>
    </citation>
    <scope>NUCLEOTIDE SEQUENCE</scope>
    <source>
        <strain evidence="13">ChiGjej1B1-22543</strain>
    </source>
</reference>
<evidence type="ECO:0000313" key="13">
    <source>
        <dbReference type="EMBL" id="HIU45347.1"/>
    </source>
</evidence>
<evidence type="ECO:0000256" key="7">
    <source>
        <dbReference type="ARBA" id="ARBA00022798"/>
    </source>
</evidence>
<dbReference type="SUPFAM" id="SSF53067">
    <property type="entry name" value="Actin-like ATPase domain"/>
    <property type="match status" value="2"/>
</dbReference>
<keyword evidence="8" id="KW-0067">ATP-binding</keyword>
<dbReference type="InterPro" id="IPR043129">
    <property type="entry name" value="ATPase_NBD"/>
</dbReference>
<dbReference type="GO" id="GO:0005524">
    <property type="term" value="F:ATP binding"/>
    <property type="evidence" value="ECO:0007669"/>
    <property type="project" value="UniProtKB-KW"/>
</dbReference>
<name>A0A9D1LNZ6_9FIRM</name>
<dbReference type="GO" id="GO:0006072">
    <property type="term" value="P:glycerol-3-phosphate metabolic process"/>
    <property type="evidence" value="ECO:0007669"/>
    <property type="project" value="InterPro"/>
</dbReference>
<comment type="similarity">
    <text evidence="2">Belongs to the FGGY kinase family.</text>
</comment>
<dbReference type="InterPro" id="IPR018484">
    <property type="entry name" value="FGGY_N"/>
</dbReference>
<keyword evidence="6 13" id="KW-0418">Kinase</keyword>
<keyword evidence="5" id="KW-0547">Nucleotide-binding</keyword>
<evidence type="ECO:0000259" key="12">
    <source>
        <dbReference type="Pfam" id="PF02782"/>
    </source>
</evidence>
<dbReference type="FunFam" id="3.30.420.40:FF:000007">
    <property type="entry name" value="Glycerol kinase"/>
    <property type="match status" value="1"/>
</dbReference>
<keyword evidence="7" id="KW-0319">Glycerol metabolism</keyword>
<evidence type="ECO:0000256" key="10">
    <source>
        <dbReference type="ARBA" id="ARBA00052101"/>
    </source>
</evidence>
<sequence length="491" mass="54211">MKKYIISIDQGTTSTRALLLDLQGKPLYKAQREVECLFPKPGYVEQSAERIFISVIDVINELLVVSMASMDEVAGIGITNQRETAVVFERDGKPIHNAIVWQSKQTQALCDERQGLCDFIKAKTGLRMNPYFSASKVRYILDAVPGAQLRAERGELLFGTIDTYLIYMLTRGKSHLTDPSNASRTLLFDIHSLRFDKELCDIWDIPMAMLPKVQDNCSDFGEASYLPGHVHIYGVAGDQQASLFGQGCFDEGDSKNTYGTGCFMLMNTGGKPIESQNGLLTTIAWTEGGKPTYALEGSVFIGGAIVQWLRDQTRWFHSSSESEEYAKRKPDTAGIYFVPAFVGLGTPWWNDEARGAIFGLTRGADRHNIVRAGLYSIAYQSKDVIETMKRDTGLQLKMLKVDGGASANGLLMQFQSDILGIPVCLPCELETTAIGAGYMALIGAGIMKGKEDVKRCIRQGRCYQPAMDKEEADRLYGGWLSAVKAAMAFKP</sequence>
<evidence type="ECO:0000256" key="9">
    <source>
        <dbReference type="ARBA" id="ARBA00043149"/>
    </source>
</evidence>
<dbReference type="GO" id="GO:0005829">
    <property type="term" value="C:cytosol"/>
    <property type="evidence" value="ECO:0007669"/>
    <property type="project" value="TreeGrafter"/>
</dbReference>
<evidence type="ECO:0000256" key="5">
    <source>
        <dbReference type="ARBA" id="ARBA00022741"/>
    </source>
</evidence>
<organism evidence="13 14">
    <name type="scientific">Candidatus Alloenteromonas pullicola</name>
    <dbReference type="NCBI Taxonomy" id="2840784"/>
    <lineage>
        <taxon>Bacteria</taxon>
        <taxon>Bacillati</taxon>
        <taxon>Bacillota</taxon>
        <taxon>Bacillota incertae sedis</taxon>
        <taxon>Candidatus Alloenteromonas</taxon>
    </lineage>
</organism>
<dbReference type="AlphaFoldDB" id="A0A9D1LNZ6"/>
<dbReference type="Gene3D" id="3.30.420.40">
    <property type="match status" value="2"/>
</dbReference>
<evidence type="ECO:0000313" key="14">
    <source>
        <dbReference type="Proteomes" id="UP000824070"/>
    </source>
</evidence>
<dbReference type="Pfam" id="PF02782">
    <property type="entry name" value="FGGY_C"/>
    <property type="match status" value="1"/>
</dbReference>
<keyword evidence="4 13" id="KW-0808">Transferase</keyword>
<dbReference type="CDD" id="cd07769">
    <property type="entry name" value="ASKHA_NBD_FGGY_GK"/>
    <property type="match status" value="1"/>
</dbReference>
<evidence type="ECO:0000256" key="8">
    <source>
        <dbReference type="ARBA" id="ARBA00022840"/>
    </source>
</evidence>
<comment type="caution">
    <text evidence="13">The sequence shown here is derived from an EMBL/GenBank/DDBJ whole genome shotgun (WGS) entry which is preliminary data.</text>
</comment>
<dbReference type="EMBL" id="DVMV01000024">
    <property type="protein sequence ID" value="HIU45347.1"/>
    <property type="molecule type" value="Genomic_DNA"/>
</dbReference>
<dbReference type="Pfam" id="PF00370">
    <property type="entry name" value="FGGY_N"/>
    <property type="match status" value="1"/>
</dbReference>
<gene>
    <name evidence="13" type="primary">glpK</name>
    <name evidence="13" type="ORF">IAC52_03505</name>
</gene>
<dbReference type="Proteomes" id="UP000824070">
    <property type="component" value="Unassembled WGS sequence"/>
</dbReference>
<comment type="catalytic activity">
    <reaction evidence="10">
        <text>glycerol + ATP = sn-glycerol 3-phosphate + ADP + H(+)</text>
        <dbReference type="Rhea" id="RHEA:21644"/>
        <dbReference type="ChEBI" id="CHEBI:15378"/>
        <dbReference type="ChEBI" id="CHEBI:17754"/>
        <dbReference type="ChEBI" id="CHEBI:30616"/>
        <dbReference type="ChEBI" id="CHEBI:57597"/>
        <dbReference type="ChEBI" id="CHEBI:456216"/>
        <dbReference type="EC" id="2.7.1.30"/>
    </reaction>
</comment>
<accession>A0A9D1LNZ6</accession>
<dbReference type="PANTHER" id="PTHR10196">
    <property type="entry name" value="SUGAR KINASE"/>
    <property type="match status" value="1"/>
</dbReference>
<dbReference type="GO" id="GO:0004370">
    <property type="term" value="F:glycerol kinase activity"/>
    <property type="evidence" value="ECO:0007669"/>
    <property type="project" value="UniProtKB-EC"/>
</dbReference>
<reference evidence="13" key="1">
    <citation type="submission" date="2020-10" db="EMBL/GenBank/DDBJ databases">
        <authorList>
            <person name="Gilroy R."/>
        </authorList>
    </citation>
    <scope>NUCLEOTIDE SEQUENCE</scope>
    <source>
        <strain evidence="13">ChiGjej1B1-22543</strain>
    </source>
</reference>
<protein>
    <recommendedName>
        <fullName evidence="3">glycerol kinase</fullName>
        <ecNumber evidence="3">2.7.1.30</ecNumber>
    </recommendedName>
    <alternativeName>
        <fullName evidence="9">ATP:glycerol 3-phosphotransferase</fullName>
    </alternativeName>
</protein>